<dbReference type="Proteomes" id="UP000075886">
    <property type="component" value="Unassembled WGS sequence"/>
</dbReference>
<dbReference type="GO" id="GO:0020037">
    <property type="term" value="F:heme binding"/>
    <property type="evidence" value="ECO:0007669"/>
    <property type="project" value="InterPro"/>
</dbReference>
<sequence length="681" mass="77769">MAYTGLILAFLTIVLSVVCYFKILYEWHRKVRIQTVRPGRHQKLQAVRAPAAPQSTTELVTFPQAPGPVPWPILGSLAFLGQYDVPFEGFTALAKKYGDLYSITLGSTRCLVVNNLDLIREVLNQNGRYFGGRPDFLRFHKLFGGDRNNCPVALSPSRQTESDPRRELVAKRLGPVRDAGSLVQFQASVCKGATNAQEQGPPSRLRLSRTGSDRLRFCSMGENGRSSSLRQDFREPRTTQRIVAASVRITNRGRYFRADRFFVQPPLALCDWSTLQQKRRNLARKHCSPSDASSYYQKMSDVGVMEMHRFMDQLDEVVSPGKDFKVKPLIMQACANMFCQYMCSVRFDYNDQDFMAVVRNFDEIFWEINQGYAVDFLPWLAPFYHKHMCKLTRWSAEIRDFILERIVNEREQTLGDDETERDFTDALLKSLRLDPAVTRDTIMYMLEDFLGGHSAIGNLVMLALGYVAKHPEVGQRIQREIDRITECGKRNVTLYDTESMPYTVATIFEVLRYSSSPIVPHVATEDTCIAGYGVTKGTVVFINNYELNTSERYWTEPKRFNPSRFIETATMAQIRTDLRDSPTAKQDLTNIIKTNGVSSENERTLQIERVRKNIPHFLPFSIGKRTCIGQNLVRGFSFIIIANILQKYNVHSNDIAQIKMYPACVAVPPDTYPLAFTQRAQ</sequence>
<organism evidence="10 11">
    <name type="scientific">Anopheles farauti</name>
    <dbReference type="NCBI Taxonomy" id="69004"/>
    <lineage>
        <taxon>Eukaryota</taxon>
        <taxon>Metazoa</taxon>
        <taxon>Ecdysozoa</taxon>
        <taxon>Arthropoda</taxon>
        <taxon>Hexapoda</taxon>
        <taxon>Insecta</taxon>
        <taxon>Pterygota</taxon>
        <taxon>Neoptera</taxon>
        <taxon>Endopterygota</taxon>
        <taxon>Diptera</taxon>
        <taxon>Nematocera</taxon>
        <taxon>Culicoidea</taxon>
        <taxon>Culicidae</taxon>
        <taxon>Anophelinae</taxon>
        <taxon>Anopheles</taxon>
    </lineage>
</organism>
<comment type="similarity">
    <text evidence="2 8">Belongs to the cytochrome P450 family.</text>
</comment>
<dbReference type="GO" id="GO:0005506">
    <property type="term" value="F:iron ion binding"/>
    <property type="evidence" value="ECO:0007669"/>
    <property type="project" value="InterPro"/>
</dbReference>
<dbReference type="InterPro" id="IPR017972">
    <property type="entry name" value="Cyt_P450_CS"/>
</dbReference>
<evidence type="ECO:0000256" key="1">
    <source>
        <dbReference type="ARBA" id="ARBA00001971"/>
    </source>
</evidence>
<feature type="transmembrane region" description="Helical" evidence="9">
    <location>
        <begin position="6"/>
        <end position="25"/>
    </location>
</feature>
<dbReference type="PROSITE" id="PS00086">
    <property type="entry name" value="CYTOCHROME_P450"/>
    <property type="match status" value="1"/>
</dbReference>
<dbReference type="EMBL" id="AXCN02001399">
    <property type="status" value="NOT_ANNOTATED_CDS"/>
    <property type="molecule type" value="Genomic_DNA"/>
</dbReference>
<name>A0A182R0D0_9DIPT</name>
<accession>A0A182R0D0</accession>
<dbReference type="AlphaFoldDB" id="A0A182R0D0"/>
<dbReference type="STRING" id="69004.A0A182R0D0"/>
<dbReference type="InterPro" id="IPR001128">
    <property type="entry name" value="Cyt_P450"/>
</dbReference>
<dbReference type="Pfam" id="PF00067">
    <property type="entry name" value="p450"/>
    <property type="match status" value="2"/>
</dbReference>
<keyword evidence="6 8" id="KW-0503">Monooxygenase</keyword>
<evidence type="ECO:0000256" key="3">
    <source>
        <dbReference type="ARBA" id="ARBA00022723"/>
    </source>
</evidence>
<protein>
    <recommendedName>
        <fullName evidence="12">Cytochrome P450</fullName>
    </recommendedName>
</protein>
<dbReference type="VEuPathDB" id="VectorBase:AFAF020465"/>
<keyword evidence="5 7" id="KW-0408">Iron</keyword>
<keyword evidence="4 8" id="KW-0560">Oxidoreductase</keyword>
<evidence type="ECO:0000313" key="10">
    <source>
        <dbReference type="EnsemblMetazoa" id="AFAF020465-PA"/>
    </source>
</evidence>
<evidence type="ECO:0008006" key="12">
    <source>
        <dbReference type="Google" id="ProtNLM"/>
    </source>
</evidence>
<dbReference type="PANTHER" id="PTHR24303">
    <property type="entry name" value="HEME-BINDING MONOOXYGENASE FAMILY"/>
    <property type="match status" value="1"/>
</dbReference>
<keyword evidence="9" id="KW-0472">Membrane</keyword>
<evidence type="ECO:0000256" key="9">
    <source>
        <dbReference type="SAM" id="Phobius"/>
    </source>
</evidence>
<evidence type="ECO:0000256" key="4">
    <source>
        <dbReference type="ARBA" id="ARBA00023002"/>
    </source>
</evidence>
<proteinExistence type="inferred from homology"/>
<dbReference type="InterPro" id="IPR002401">
    <property type="entry name" value="Cyt_P450_E_grp-I"/>
</dbReference>
<keyword evidence="3 7" id="KW-0479">Metal-binding</keyword>
<dbReference type="SUPFAM" id="SSF48264">
    <property type="entry name" value="Cytochrome P450"/>
    <property type="match status" value="2"/>
</dbReference>
<evidence type="ECO:0000256" key="6">
    <source>
        <dbReference type="ARBA" id="ARBA00023033"/>
    </source>
</evidence>
<dbReference type="GO" id="GO:0004497">
    <property type="term" value="F:monooxygenase activity"/>
    <property type="evidence" value="ECO:0007669"/>
    <property type="project" value="UniProtKB-KW"/>
</dbReference>
<keyword evidence="11" id="KW-1185">Reference proteome</keyword>
<reference evidence="11" key="1">
    <citation type="submission" date="2014-01" db="EMBL/GenBank/DDBJ databases">
        <title>The Genome Sequence of Anopheles farauti FAR1 (V2).</title>
        <authorList>
            <consortium name="The Broad Institute Genomics Platform"/>
            <person name="Neafsey D.E."/>
            <person name="Besansky N."/>
            <person name="Howell P."/>
            <person name="Walton C."/>
            <person name="Young S.K."/>
            <person name="Zeng Q."/>
            <person name="Gargeya S."/>
            <person name="Fitzgerald M."/>
            <person name="Haas B."/>
            <person name="Abouelleil A."/>
            <person name="Allen A.W."/>
            <person name="Alvarado L."/>
            <person name="Arachchi H.M."/>
            <person name="Berlin A.M."/>
            <person name="Chapman S.B."/>
            <person name="Gainer-Dewar J."/>
            <person name="Goldberg J."/>
            <person name="Griggs A."/>
            <person name="Gujja S."/>
            <person name="Hansen M."/>
            <person name="Howarth C."/>
            <person name="Imamovic A."/>
            <person name="Ireland A."/>
            <person name="Larimer J."/>
            <person name="McCowan C."/>
            <person name="Murphy C."/>
            <person name="Pearson M."/>
            <person name="Poon T.W."/>
            <person name="Priest M."/>
            <person name="Roberts A."/>
            <person name="Saif S."/>
            <person name="Shea T."/>
            <person name="Sisk P."/>
            <person name="Sykes S."/>
            <person name="Wortman J."/>
            <person name="Nusbaum C."/>
            <person name="Birren B."/>
        </authorList>
    </citation>
    <scope>NUCLEOTIDE SEQUENCE [LARGE SCALE GENOMIC DNA]</scope>
    <source>
        <strain evidence="11">FAR1</strain>
    </source>
</reference>
<evidence type="ECO:0000256" key="5">
    <source>
        <dbReference type="ARBA" id="ARBA00023004"/>
    </source>
</evidence>
<reference evidence="10" key="2">
    <citation type="submission" date="2020-05" db="UniProtKB">
        <authorList>
            <consortium name="EnsemblMetazoa"/>
        </authorList>
    </citation>
    <scope>IDENTIFICATION</scope>
    <source>
        <strain evidence="10">FAR1</strain>
    </source>
</reference>
<evidence type="ECO:0000256" key="7">
    <source>
        <dbReference type="PIRSR" id="PIRSR602401-1"/>
    </source>
</evidence>
<evidence type="ECO:0000313" key="11">
    <source>
        <dbReference type="Proteomes" id="UP000075886"/>
    </source>
</evidence>
<evidence type="ECO:0000256" key="8">
    <source>
        <dbReference type="RuleBase" id="RU000461"/>
    </source>
</evidence>
<feature type="binding site" description="axial binding residue" evidence="7">
    <location>
        <position position="627"/>
    </location>
    <ligand>
        <name>heme</name>
        <dbReference type="ChEBI" id="CHEBI:30413"/>
    </ligand>
    <ligandPart>
        <name>Fe</name>
        <dbReference type="ChEBI" id="CHEBI:18248"/>
    </ligandPart>
</feature>
<dbReference type="InterPro" id="IPR036396">
    <property type="entry name" value="Cyt_P450_sf"/>
</dbReference>
<keyword evidence="7 8" id="KW-0349">Heme</keyword>
<dbReference type="GO" id="GO:0016705">
    <property type="term" value="F:oxidoreductase activity, acting on paired donors, with incorporation or reduction of molecular oxygen"/>
    <property type="evidence" value="ECO:0007669"/>
    <property type="project" value="InterPro"/>
</dbReference>
<dbReference type="Gene3D" id="1.10.630.10">
    <property type="entry name" value="Cytochrome P450"/>
    <property type="match status" value="2"/>
</dbReference>
<evidence type="ECO:0000256" key="2">
    <source>
        <dbReference type="ARBA" id="ARBA00010617"/>
    </source>
</evidence>
<dbReference type="EnsemblMetazoa" id="AFAF020465-RA">
    <property type="protein sequence ID" value="AFAF020465-PA"/>
    <property type="gene ID" value="AFAF020465"/>
</dbReference>
<dbReference type="PRINTS" id="PR00463">
    <property type="entry name" value="EP450I"/>
</dbReference>
<keyword evidence="9" id="KW-0812">Transmembrane</keyword>
<dbReference type="PRINTS" id="PR00385">
    <property type="entry name" value="P450"/>
</dbReference>
<keyword evidence="9" id="KW-1133">Transmembrane helix</keyword>
<comment type="cofactor">
    <cofactor evidence="1 7">
        <name>heme</name>
        <dbReference type="ChEBI" id="CHEBI:30413"/>
    </cofactor>
</comment>
<dbReference type="PANTHER" id="PTHR24303:SF31">
    <property type="entry name" value="CYTOCHROME P450 307A1-RELATED"/>
    <property type="match status" value="1"/>
</dbReference>